<feature type="non-terminal residue" evidence="1">
    <location>
        <position position="24"/>
    </location>
</feature>
<organism evidence="1">
    <name type="scientific">marine metagenome</name>
    <dbReference type="NCBI Taxonomy" id="408172"/>
    <lineage>
        <taxon>unclassified sequences</taxon>
        <taxon>metagenomes</taxon>
        <taxon>ecological metagenomes</taxon>
    </lineage>
</organism>
<evidence type="ECO:0000313" key="1">
    <source>
        <dbReference type="EMBL" id="SVE11514.1"/>
    </source>
</evidence>
<protein>
    <submittedName>
        <fullName evidence="1">Uncharacterized protein</fullName>
    </submittedName>
</protein>
<accession>A0A383AV25</accession>
<reference evidence="1" key="1">
    <citation type="submission" date="2018-05" db="EMBL/GenBank/DDBJ databases">
        <authorList>
            <person name="Lanie J.A."/>
            <person name="Ng W.-L."/>
            <person name="Kazmierczak K.M."/>
            <person name="Andrzejewski T.M."/>
            <person name="Davidsen T.M."/>
            <person name="Wayne K.J."/>
            <person name="Tettelin H."/>
            <person name="Glass J.I."/>
            <person name="Rusch D."/>
            <person name="Podicherti R."/>
            <person name="Tsui H.-C.T."/>
            <person name="Winkler M.E."/>
        </authorList>
    </citation>
    <scope>NUCLEOTIDE SEQUENCE</scope>
</reference>
<sequence length="24" mass="2737">MLPYGKQGFTMQKNLLVVVQKQDA</sequence>
<name>A0A383AV25_9ZZZZ</name>
<dbReference type="AlphaFoldDB" id="A0A383AV25"/>
<gene>
    <name evidence="1" type="ORF">METZ01_LOCUS464368</name>
</gene>
<dbReference type="EMBL" id="UINC01195103">
    <property type="protein sequence ID" value="SVE11514.1"/>
    <property type="molecule type" value="Genomic_DNA"/>
</dbReference>
<proteinExistence type="predicted"/>